<keyword evidence="3" id="KW-0749">Sporulation</keyword>
<dbReference type="InterPro" id="IPR041587">
    <property type="entry name" value="Cry_V"/>
</dbReference>
<dbReference type="SUPFAM" id="SSF51096">
    <property type="entry name" value="delta-Endotoxin (insectocide), middle domain"/>
    <property type="match status" value="1"/>
</dbReference>
<feature type="domain" description="Cry1Ac-like" evidence="10">
    <location>
        <begin position="1015"/>
        <end position="1091"/>
    </location>
</feature>
<dbReference type="GO" id="GO:0005102">
    <property type="term" value="F:signaling receptor binding"/>
    <property type="evidence" value="ECO:0007669"/>
    <property type="project" value="InterPro"/>
</dbReference>
<evidence type="ECO:0000256" key="4">
    <source>
        <dbReference type="ARBA" id="ARBA00023026"/>
    </source>
</evidence>
<keyword evidence="4" id="KW-0843">Virulence</keyword>
<evidence type="ECO:0000256" key="2">
    <source>
        <dbReference type="ARBA" id="ARBA00022656"/>
    </source>
</evidence>
<dbReference type="InterPro" id="IPR038979">
    <property type="entry name" value="Pest_crys"/>
</dbReference>
<evidence type="ECO:0000259" key="9">
    <source>
        <dbReference type="Pfam" id="PF17997"/>
    </source>
</evidence>
<dbReference type="EMBL" id="KC156654">
    <property type="protein sequence ID" value="AGU13819.1"/>
    <property type="molecule type" value="Genomic_DNA"/>
</dbReference>
<dbReference type="Gene3D" id="2.60.120.260">
    <property type="entry name" value="Galactose-binding domain-like"/>
    <property type="match status" value="2"/>
</dbReference>
<dbReference type="Pfam" id="PF03944">
    <property type="entry name" value="Endotoxin_C"/>
    <property type="match status" value="1"/>
</dbReference>
<feature type="domain" description="Pesticidal crystal protein Cry" evidence="9">
    <location>
        <begin position="723"/>
        <end position="901"/>
    </location>
</feature>
<dbReference type="Pfam" id="PF03945">
    <property type="entry name" value="Endotoxin_N"/>
    <property type="match status" value="1"/>
</dbReference>
<evidence type="ECO:0000259" key="7">
    <source>
        <dbReference type="Pfam" id="PF03944"/>
    </source>
</evidence>
<comment type="similarity">
    <text evidence="1">Belongs to the delta endotoxin family.</text>
</comment>
<evidence type="ECO:0000256" key="1">
    <source>
        <dbReference type="ARBA" id="ARBA00007819"/>
    </source>
</evidence>
<dbReference type="InterPro" id="IPR048645">
    <property type="entry name" value="Cry1Ac-like_dom-VII"/>
</dbReference>
<dbReference type="Pfam" id="PF17997">
    <property type="entry name" value="Cry1Ac_D5"/>
    <property type="match status" value="1"/>
</dbReference>
<protein>
    <recommendedName>
        <fullName evidence="5">Crystaline entomocidal protoxin</fullName>
    </recommendedName>
</protein>
<keyword evidence="2" id="KW-0800">Toxin</keyword>
<feature type="domain" description="Pesticidal crystal protein" evidence="8">
    <location>
        <begin position="71"/>
        <end position="274"/>
    </location>
</feature>
<dbReference type="InterPro" id="IPR001178">
    <property type="entry name" value="Pest_cryst_dom_II"/>
</dbReference>
<dbReference type="GO" id="GO:0090729">
    <property type="term" value="F:toxin activity"/>
    <property type="evidence" value="ECO:0007669"/>
    <property type="project" value="UniProtKB-KW"/>
</dbReference>
<name>U5KRQ4_BACTU</name>
<dbReference type="GO" id="GO:0001907">
    <property type="term" value="P:symbiont-mediated killing of host cell"/>
    <property type="evidence" value="ECO:0007669"/>
    <property type="project" value="InterPro"/>
</dbReference>
<dbReference type="Pfam" id="PF21463">
    <property type="entry name" value="Cry1Ac_dom-VII"/>
    <property type="match status" value="1"/>
</dbReference>
<dbReference type="InterPro" id="IPR036716">
    <property type="entry name" value="Pest_crys_N_sf"/>
</dbReference>
<dbReference type="SUPFAM" id="SSF49785">
    <property type="entry name" value="Galactose-binding domain-like"/>
    <property type="match status" value="2"/>
</dbReference>
<organism evidence="11">
    <name type="scientific">Bacillus thuringiensis</name>
    <dbReference type="NCBI Taxonomy" id="1428"/>
    <lineage>
        <taxon>Bacteria</taxon>
        <taxon>Bacillati</taxon>
        <taxon>Bacillota</taxon>
        <taxon>Bacilli</taxon>
        <taxon>Bacillales</taxon>
        <taxon>Bacillaceae</taxon>
        <taxon>Bacillus</taxon>
        <taxon>Bacillus cereus group</taxon>
    </lineage>
</organism>
<dbReference type="GO" id="GO:0030435">
    <property type="term" value="P:sporulation resulting in formation of a cellular spore"/>
    <property type="evidence" value="ECO:0007669"/>
    <property type="project" value="UniProtKB-KW"/>
</dbReference>
<dbReference type="InterPro" id="IPR005639">
    <property type="entry name" value="Pest_crys_dom_I"/>
</dbReference>
<evidence type="ECO:0000259" key="8">
    <source>
        <dbReference type="Pfam" id="PF03945"/>
    </source>
</evidence>
<dbReference type="Gene3D" id="2.100.10.10">
    <property type="entry name" value="Pesticidal crystal protein, central domain"/>
    <property type="match status" value="1"/>
</dbReference>
<evidence type="ECO:0000313" key="11">
    <source>
        <dbReference type="EMBL" id="AGU13819.1"/>
    </source>
</evidence>
<accession>U5KRQ4</accession>
<evidence type="ECO:0000256" key="3">
    <source>
        <dbReference type="ARBA" id="ARBA00022969"/>
    </source>
</evidence>
<dbReference type="PANTHER" id="PTHR37003">
    <property type="entry name" value="ENDOTOXIN_N DOMAIN-CONTAINING PROTEIN-RELATED"/>
    <property type="match status" value="1"/>
</dbReference>
<feature type="domain" description="Pesticidal crystal protein" evidence="6">
    <location>
        <begin position="282"/>
        <end position="490"/>
    </location>
</feature>
<dbReference type="PANTHER" id="PTHR37003:SF2">
    <property type="entry name" value="PESTICIDAL CRYSTAL PROTEIN N-TERMINAL DOMAIN-CONTAINING PROTEIN"/>
    <property type="match status" value="1"/>
</dbReference>
<evidence type="ECO:0000256" key="5">
    <source>
        <dbReference type="ARBA" id="ARBA00029653"/>
    </source>
</evidence>
<dbReference type="InterPro" id="IPR008979">
    <property type="entry name" value="Galactose-bd-like_sf"/>
</dbReference>
<dbReference type="Gene3D" id="1.20.190.10">
    <property type="entry name" value="Pesticidal crystal protein, N-terminal domain"/>
    <property type="match status" value="1"/>
</dbReference>
<sequence>MKKIKFKYCIQGDLNMNQKNYDIIGASTNGTNKLLEGYNIIISPYEAPTSVTTTIEITGTILSDLGVPGASSVSLLLNKLINLLWPNDTNTVWGTFGKETADLLNEVLSPNDPVVTDANTNLAGLNDSLNLYLNELEIWKKDPNNATTQRNVTQYFVSLNLDFTHDMPSFAVPGYETKLLTIYAQAANLHLLLLRDASRFGEGWGLTQEIIDSNYNNQLKLTEKYTDHCVKWYNAGLEKLKGNLTGENWYTYNRFRREMTLMVLDVVALFPNYDTRMYPIATSSELTRMIYTDPIAYTQSDPWYKITSLSFSNIENSAIPSPSFFKWLRSVSINSQWWGSGPNQTYYWVGHELVYSNSNSNQSLKVKYGDPNSYIEPPDSFSFSSTDVYRTISVVRNSVSNYIVSEVQFNSISNTNQISEEIYKHQSNWSRKETKDSITELSLAANPPTTFGNVAEYSHRLAYISEAYQSQNPSKYPTYIPVFGWTHTSVRYDNKIFPDKITQIPAVKSSSAQGGSWKNIVKGPGFTGGDVTTAVSPATLTDIIKIQVTLDPNSLSQKYRARLRYASNAFVAATLYTNTSSNYNFELTKGTTEQFTTYNSYQYVDIPGSIQFNNTSDTVSVYLHMDSTTNANVHVDRIEFIPVDEQYDERVTLEKAQKAVNALFTAGRHALQTDVTDYKVDQVSILVDCVSGELYPNEKRELLSLVKYAKRLSYSRNLLLDPTFDSINSSDKNGWYGSNGIAISSGNFVFKGNYLIFSGTNDEQYPTYLYQKIDESKLKEYTRYKLRGFIENSQDLEAYVIRYDAKHETLDVSNNLLPDISPVNACGEPNRCVALQYLDENPRLECSSVQDGILSDSHSFSLNIDTGSIDFNESVGIWVLFKISTPEGYAKFGNLEVIENGPVIGEALARVKRQETKWRNQLTQLRTETQAIYTRAKQALDNLFANAQDSHLKIGTTFAAIVAARKIVQSIREAYMSWLSVVPGVNYPIFTELTERVQQAFQLYDVRNVVRNGQFLSGLSDWIVTPDVKVQEDNGNNVLVLSNWDAQVLQCLKLYQDRGYILRVTARKEGLGEGYVTITDEEGNTDQLTFGACEEIDASNAFISTGYITKELEFFPDTEKVRIEIGETEGTFQVESVELFLMEDLC</sequence>
<proteinExistence type="inferred from homology"/>
<dbReference type="CDD" id="cd04085">
    <property type="entry name" value="delta_endotoxin_C"/>
    <property type="match status" value="1"/>
</dbReference>
<dbReference type="Pfam" id="PF00555">
    <property type="entry name" value="Endotoxin_M"/>
    <property type="match status" value="1"/>
</dbReference>
<feature type="domain" description="Pesticidal crystal protein" evidence="7">
    <location>
        <begin position="501"/>
        <end position="644"/>
    </location>
</feature>
<dbReference type="SUPFAM" id="SSF56849">
    <property type="entry name" value="delta-Endotoxin (insectocide), N-terminal domain"/>
    <property type="match status" value="1"/>
</dbReference>
<reference evidence="11" key="1">
    <citation type="submission" date="2012-11" db="EMBL/GenBank/DDBJ databases">
        <title>Pesticidal proteins from microbes.</title>
        <authorList>
            <person name="Sampson K.S."/>
        </authorList>
    </citation>
    <scope>NUCLEOTIDE SEQUENCE</scope>
    <source>
        <strain evidence="11">ARP012</strain>
    </source>
</reference>
<evidence type="ECO:0000259" key="10">
    <source>
        <dbReference type="Pfam" id="PF21463"/>
    </source>
</evidence>
<evidence type="ECO:0000259" key="6">
    <source>
        <dbReference type="Pfam" id="PF00555"/>
    </source>
</evidence>
<dbReference type="InterPro" id="IPR036399">
    <property type="entry name" value="Pest_cryst_cen_dom_sf"/>
</dbReference>
<dbReference type="InterPro" id="IPR005638">
    <property type="entry name" value="Pest_crys_dom-III"/>
</dbReference>
<dbReference type="AlphaFoldDB" id="U5KRQ4"/>